<evidence type="ECO:0000256" key="2">
    <source>
        <dbReference type="ARBA" id="ARBA00004922"/>
    </source>
</evidence>
<protein>
    <recommendedName>
        <fullName evidence="9 10">Polyprenol-phosphate-mannose--protein mannosyltransferase</fullName>
        <ecNumber evidence="10">2.4.1.-</ecNumber>
    </recommendedName>
</protein>
<feature type="transmembrane region" description="Helical" evidence="10">
    <location>
        <begin position="292"/>
        <end position="309"/>
    </location>
</feature>
<evidence type="ECO:0000256" key="10">
    <source>
        <dbReference type="RuleBase" id="RU367007"/>
    </source>
</evidence>
<feature type="domain" description="ArnT-like N-terminal" evidence="12">
    <location>
        <begin position="82"/>
        <end position="346"/>
    </location>
</feature>
<feature type="transmembrane region" description="Helical" evidence="10">
    <location>
        <begin position="329"/>
        <end position="351"/>
    </location>
</feature>
<feature type="transmembrane region" description="Helical" evidence="10">
    <location>
        <begin position="268"/>
        <end position="286"/>
    </location>
</feature>
<keyword evidence="4 10" id="KW-0328">Glycosyltransferase</keyword>
<keyword evidence="10" id="KW-1003">Cell membrane</keyword>
<comment type="subcellular location">
    <subcellularLocation>
        <location evidence="10">Cell membrane</location>
    </subcellularLocation>
    <subcellularLocation>
        <location evidence="1">Endomembrane system</location>
        <topology evidence="1">Multi-pass membrane protein</topology>
    </subcellularLocation>
</comment>
<feature type="transmembrane region" description="Helical" evidence="10">
    <location>
        <begin position="493"/>
        <end position="517"/>
    </location>
</feature>
<dbReference type="InterPro" id="IPR027005">
    <property type="entry name" value="PMT-like"/>
</dbReference>
<keyword evidence="6 10" id="KW-0812">Transmembrane</keyword>
<feature type="transmembrane region" description="Helical" evidence="10">
    <location>
        <begin position="221"/>
        <end position="239"/>
    </location>
</feature>
<dbReference type="AlphaFoldDB" id="A0A2T0VAQ7"/>
<accession>A0A2T0VAQ7</accession>
<evidence type="ECO:0000256" key="8">
    <source>
        <dbReference type="ARBA" id="ARBA00023136"/>
    </source>
</evidence>
<dbReference type="GO" id="GO:0012505">
    <property type="term" value="C:endomembrane system"/>
    <property type="evidence" value="ECO:0007669"/>
    <property type="project" value="UniProtKB-SubCell"/>
</dbReference>
<dbReference type="EC" id="2.4.1.-" evidence="10"/>
<evidence type="ECO:0000259" key="13">
    <source>
        <dbReference type="Pfam" id="PF16192"/>
    </source>
</evidence>
<feature type="transmembrane region" description="Helical" evidence="10">
    <location>
        <begin position="446"/>
        <end position="463"/>
    </location>
</feature>
<sequence>MDSRQSKDFEALLTKEQKAADATSAARKTQQTHQAQPPREPRAAQQPREPRDDRTLPDRLWDRLATTPRRETLLRWLGPALVVLLAAGTRLWNLSNPHSLVFDETFYVKDAYSLLNLGYEASWPAEPNPSFEAGDTDIFTTDGSFVVHPPLGKWLISLGFLLYGADNSLSWRISTAVVGILAVVLLMAITHGLFKSPLVTTVTGLLMAIDGNAIVMSRVSLLDNFVMFFALLAFGAILLDRRHSAIRLAMWMSRRQQRDKPTDWGPALWWRPWLIAAGVACGLAAAVKWNGLYFLAGFAVYTLLVDAIARRRAGVQFWASGTVLKQAPVSFVLTVPIALATYLVNFTGWFVTAGGYGRQWAAQPGNAWEGTFAWVPTAFQSFWHMQSDVYNYHVNEHSPHPYSANPLAWLLMIRPTSMYFVGAAKGEAGCAVDYCGSAIAGIANPFIWWAGGLAAIYLLYRLVLFREWRVGLILTAIAIGYLPWLLYLERTVFQFYTIVFEPYLLLAIAFVVWQLLGRRGDPPAARERGIRILAVFLALVVVTSIFFWPMWTGIQLDWRFTQVHYWLPSWK</sequence>
<evidence type="ECO:0000256" key="3">
    <source>
        <dbReference type="ARBA" id="ARBA00007222"/>
    </source>
</evidence>
<evidence type="ECO:0000256" key="5">
    <source>
        <dbReference type="ARBA" id="ARBA00022679"/>
    </source>
</evidence>
<evidence type="ECO:0000256" key="4">
    <source>
        <dbReference type="ARBA" id="ARBA00022676"/>
    </source>
</evidence>
<evidence type="ECO:0000259" key="12">
    <source>
        <dbReference type="Pfam" id="PF02366"/>
    </source>
</evidence>
<evidence type="ECO:0000256" key="7">
    <source>
        <dbReference type="ARBA" id="ARBA00022989"/>
    </source>
</evidence>
<evidence type="ECO:0000313" key="14">
    <source>
        <dbReference type="EMBL" id="PRY67285.1"/>
    </source>
</evidence>
<gene>
    <name evidence="14" type="ORF">B0I08_107181</name>
</gene>
<feature type="transmembrane region" description="Helical" evidence="10">
    <location>
        <begin position="169"/>
        <end position="189"/>
    </location>
</feature>
<comment type="function">
    <text evidence="10">Protein O-mannosyltransferase that catalyzes the transfer of a single mannose residue from a polyprenol phospho-mannosyl lipidic donor to the hydroxyl group of selected serine and threonine residues in acceptor proteins.</text>
</comment>
<dbReference type="PANTHER" id="PTHR10050">
    <property type="entry name" value="DOLICHYL-PHOSPHATE-MANNOSE--PROTEIN MANNOSYLTRANSFERASE"/>
    <property type="match status" value="1"/>
</dbReference>
<evidence type="ECO:0000313" key="15">
    <source>
        <dbReference type="Proteomes" id="UP000237983"/>
    </source>
</evidence>
<feature type="domain" description="Protein O-mannosyl-transferase C-terminal four TM" evidence="13">
    <location>
        <begin position="379"/>
        <end position="570"/>
    </location>
</feature>
<keyword evidence="5 10" id="KW-0808">Transferase</keyword>
<dbReference type="GO" id="GO:0005886">
    <property type="term" value="C:plasma membrane"/>
    <property type="evidence" value="ECO:0007669"/>
    <property type="project" value="UniProtKB-SubCell"/>
</dbReference>
<evidence type="ECO:0000256" key="9">
    <source>
        <dbReference type="ARBA" id="ARBA00093617"/>
    </source>
</evidence>
<feature type="compositionally biased region" description="Basic and acidic residues" evidence="11">
    <location>
        <begin position="1"/>
        <end position="19"/>
    </location>
</feature>
<dbReference type="UniPathway" id="UPA00378"/>
<comment type="caution">
    <text evidence="14">The sequence shown here is derived from an EMBL/GenBank/DDBJ whole genome shotgun (WGS) entry which is preliminary data.</text>
</comment>
<keyword evidence="15" id="KW-1185">Reference proteome</keyword>
<dbReference type="GO" id="GO:0004169">
    <property type="term" value="F:dolichyl-phosphate-mannose-protein mannosyltransferase activity"/>
    <property type="evidence" value="ECO:0007669"/>
    <property type="project" value="UniProtKB-UniRule"/>
</dbReference>
<dbReference type="PANTHER" id="PTHR10050:SF46">
    <property type="entry name" value="PROTEIN O-MANNOSYL-TRANSFERASE 2"/>
    <property type="match status" value="1"/>
</dbReference>
<feature type="region of interest" description="Disordered" evidence="11">
    <location>
        <begin position="1"/>
        <end position="60"/>
    </location>
</feature>
<feature type="transmembrane region" description="Helical" evidence="10">
    <location>
        <begin position="470"/>
        <end position="487"/>
    </location>
</feature>
<dbReference type="EMBL" id="PVTL01000007">
    <property type="protein sequence ID" value="PRY67285.1"/>
    <property type="molecule type" value="Genomic_DNA"/>
</dbReference>
<dbReference type="InterPro" id="IPR032421">
    <property type="entry name" value="PMT_4TMC"/>
</dbReference>
<comment type="pathway">
    <text evidence="2 10">Protein modification; protein glycosylation.</text>
</comment>
<reference evidence="14 15" key="1">
    <citation type="submission" date="2018-03" db="EMBL/GenBank/DDBJ databases">
        <title>Genomic Encyclopedia of Type Strains, Phase III (KMG-III): the genomes of soil and plant-associated and newly described type strains.</title>
        <authorList>
            <person name="Whitman W."/>
        </authorList>
    </citation>
    <scope>NUCLEOTIDE SEQUENCE [LARGE SCALE GENOMIC DNA]</scope>
    <source>
        <strain evidence="14 15">CGMCC 1.12484</strain>
    </source>
</reference>
<proteinExistence type="inferred from homology"/>
<dbReference type="RefSeq" id="WP_245884816.1">
    <property type="nucleotide sequence ID" value="NZ_PVTL01000007.1"/>
</dbReference>
<evidence type="ECO:0000256" key="11">
    <source>
        <dbReference type="SAM" id="MobiDB-lite"/>
    </source>
</evidence>
<name>A0A2T0VAQ7_9MICO</name>
<feature type="transmembrane region" description="Helical" evidence="10">
    <location>
        <begin position="73"/>
        <end position="92"/>
    </location>
</feature>
<feature type="compositionally biased region" description="Basic and acidic residues" evidence="11">
    <location>
        <begin position="48"/>
        <end position="60"/>
    </location>
</feature>
<organism evidence="14 15">
    <name type="scientific">Glaciihabitans tibetensis</name>
    <dbReference type="NCBI Taxonomy" id="1266600"/>
    <lineage>
        <taxon>Bacteria</taxon>
        <taxon>Bacillati</taxon>
        <taxon>Actinomycetota</taxon>
        <taxon>Actinomycetes</taxon>
        <taxon>Micrococcales</taxon>
        <taxon>Microbacteriaceae</taxon>
        <taxon>Glaciihabitans</taxon>
    </lineage>
</organism>
<dbReference type="Pfam" id="PF02366">
    <property type="entry name" value="PMT"/>
    <property type="match status" value="1"/>
</dbReference>
<dbReference type="InterPro" id="IPR003342">
    <property type="entry name" value="ArnT-like_N"/>
</dbReference>
<keyword evidence="8 10" id="KW-0472">Membrane</keyword>
<keyword evidence="7 10" id="KW-1133">Transmembrane helix</keyword>
<evidence type="ECO:0000256" key="6">
    <source>
        <dbReference type="ARBA" id="ARBA00022692"/>
    </source>
</evidence>
<evidence type="ECO:0000256" key="1">
    <source>
        <dbReference type="ARBA" id="ARBA00004127"/>
    </source>
</evidence>
<dbReference type="Proteomes" id="UP000237983">
    <property type="component" value="Unassembled WGS sequence"/>
</dbReference>
<comment type="similarity">
    <text evidence="3 10">Belongs to the glycosyltransferase 39 family.</text>
</comment>
<dbReference type="Pfam" id="PF16192">
    <property type="entry name" value="PMT_4TMC"/>
    <property type="match status" value="1"/>
</dbReference>
<feature type="transmembrane region" description="Helical" evidence="10">
    <location>
        <begin position="529"/>
        <end position="551"/>
    </location>
</feature>